<evidence type="ECO:0000256" key="1">
    <source>
        <dbReference type="SAM" id="MobiDB-lite"/>
    </source>
</evidence>
<dbReference type="VEuPathDB" id="FungiDB:LEMA_uP100910.1"/>
<gene>
    <name evidence="2" type="ORF">LEMA_uP100910.1</name>
</gene>
<protein>
    <submittedName>
        <fullName evidence="2">Predicted protein</fullName>
    </submittedName>
</protein>
<dbReference type="HOGENOM" id="CLU_3106846_0_0_1"/>
<evidence type="ECO:0000313" key="3">
    <source>
        <dbReference type="Proteomes" id="UP000002668"/>
    </source>
</evidence>
<keyword evidence="3" id="KW-1185">Reference proteome</keyword>
<accession>E5A0A0</accession>
<feature type="region of interest" description="Disordered" evidence="1">
    <location>
        <begin position="1"/>
        <end position="51"/>
    </location>
</feature>
<name>E5A0A0_LEPMJ</name>
<dbReference type="InParanoid" id="E5A0A0"/>
<feature type="compositionally biased region" description="Pro residues" evidence="1">
    <location>
        <begin position="28"/>
        <end position="51"/>
    </location>
</feature>
<dbReference type="Proteomes" id="UP000002668">
    <property type="component" value="Genome"/>
</dbReference>
<organism evidence="3">
    <name type="scientific">Leptosphaeria maculans (strain JN3 / isolate v23.1.3 / race Av1-4-5-6-7-8)</name>
    <name type="common">Blackleg fungus</name>
    <name type="synonym">Phoma lingam</name>
    <dbReference type="NCBI Taxonomy" id="985895"/>
    <lineage>
        <taxon>Eukaryota</taxon>
        <taxon>Fungi</taxon>
        <taxon>Dikarya</taxon>
        <taxon>Ascomycota</taxon>
        <taxon>Pezizomycotina</taxon>
        <taxon>Dothideomycetes</taxon>
        <taxon>Pleosporomycetidae</taxon>
        <taxon>Pleosporales</taxon>
        <taxon>Pleosporineae</taxon>
        <taxon>Leptosphaeriaceae</taxon>
        <taxon>Plenodomus</taxon>
        <taxon>Plenodomus lingam/Leptosphaeria maculans species complex</taxon>
    </lineage>
</organism>
<sequence length="51" mass="5601">MHAFHLPSIHTKYATSHPPLPSLLIEKPPSPHPHPHTPPTSPPHPKPSTQP</sequence>
<reference evidence="3" key="1">
    <citation type="journal article" date="2011" name="Nat. Commun.">
        <title>Effector diversification within compartments of the Leptosphaeria maculans genome affected by Repeat-Induced Point mutations.</title>
        <authorList>
            <person name="Rouxel T."/>
            <person name="Grandaubert J."/>
            <person name="Hane J.K."/>
            <person name="Hoede C."/>
            <person name="van de Wouw A.P."/>
            <person name="Couloux A."/>
            <person name="Dominguez V."/>
            <person name="Anthouard V."/>
            <person name="Bally P."/>
            <person name="Bourras S."/>
            <person name="Cozijnsen A.J."/>
            <person name="Ciuffetti L.M."/>
            <person name="Degrave A."/>
            <person name="Dilmaghani A."/>
            <person name="Duret L."/>
            <person name="Fudal I."/>
            <person name="Goodwin S.B."/>
            <person name="Gout L."/>
            <person name="Glaser N."/>
            <person name="Linglin J."/>
            <person name="Kema G.H.J."/>
            <person name="Lapalu N."/>
            <person name="Lawrence C.B."/>
            <person name="May K."/>
            <person name="Meyer M."/>
            <person name="Ollivier B."/>
            <person name="Poulain J."/>
            <person name="Schoch C.L."/>
            <person name="Simon A."/>
            <person name="Spatafora J.W."/>
            <person name="Stachowiak A."/>
            <person name="Turgeon B.G."/>
            <person name="Tyler B.M."/>
            <person name="Vincent D."/>
            <person name="Weissenbach J."/>
            <person name="Amselem J."/>
            <person name="Quesneville H."/>
            <person name="Oliver R.P."/>
            <person name="Wincker P."/>
            <person name="Balesdent M.-H."/>
            <person name="Howlett B.J."/>
        </authorList>
    </citation>
    <scope>NUCLEOTIDE SEQUENCE [LARGE SCALE GENOMIC DNA]</scope>
    <source>
        <strain evidence="3">JN3 / isolate v23.1.3 / race Av1-4-5-6-7-8</strain>
    </source>
</reference>
<proteinExistence type="predicted"/>
<evidence type="ECO:0000313" key="2">
    <source>
        <dbReference type="EMBL" id="CBX96960.1"/>
    </source>
</evidence>
<dbReference type="AlphaFoldDB" id="E5A0A0"/>
<dbReference type="EMBL" id="FP929130">
    <property type="protein sequence ID" value="CBX96960.1"/>
    <property type="molecule type" value="Genomic_DNA"/>
</dbReference>